<reference evidence="3" key="1">
    <citation type="journal article" date="2019" name="Int. J. Syst. Evol. Microbiol.">
        <title>The Global Catalogue of Microorganisms (GCM) 10K type strain sequencing project: providing services to taxonomists for standard genome sequencing and annotation.</title>
        <authorList>
            <consortium name="The Broad Institute Genomics Platform"/>
            <consortium name="The Broad Institute Genome Sequencing Center for Infectious Disease"/>
            <person name="Wu L."/>
            <person name="Ma J."/>
        </authorList>
    </citation>
    <scope>NUCLEOTIDE SEQUENCE [LARGE SCALE GENOMIC DNA]</scope>
    <source>
        <strain evidence="3">CCUG 56608</strain>
    </source>
</reference>
<name>A0ABW3NJJ8_9BACI</name>
<organism evidence="2 3">
    <name type="scientific">Oceanobacillus locisalsi</name>
    <dbReference type="NCBI Taxonomy" id="546107"/>
    <lineage>
        <taxon>Bacteria</taxon>
        <taxon>Bacillati</taxon>
        <taxon>Bacillota</taxon>
        <taxon>Bacilli</taxon>
        <taxon>Bacillales</taxon>
        <taxon>Bacillaceae</taxon>
        <taxon>Oceanobacillus</taxon>
    </lineage>
</organism>
<dbReference type="RefSeq" id="WP_379592205.1">
    <property type="nucleotide sequence ID" value="NZ_JBHTKK010000013.1"/>
</dbReference>
<sequence length="175" mass="20799">MKKKFVWNPARLFFQDTGTEKIEALSTEGWRVEKLQLGGLLFQLTEDTPKEVQYQLGFHSIQHIDKNMEESKGWQLIDAQDYMQVYEGIPEAAPMHGNQEQLLEQIMQEEHYLRKYTIISWFFFLLLLIFHMNIDWPPVQMILLGGIMMLSIACIFMLALFLLNKYRQYNLRNMS</sequence>
<dbReference type="InterPro" id="IPR021359">
    <property type="entry name" value="DUF2812"/>
</dbReference>
<dbReference type="Proteomes" id="UP001597041">
    <property type="component" value="Unassembled WGS sequence"/>
</dbReference>
<evidence type="ECO:0000313" key="2">
    <source>
        <dbReference type="EMBL" id="MFD1066626.1"/>
    </source>
</evidence>
<proteinExistence type="predicted"/>
<evidence type="ECO:0000256" key="1">
    <source>
        <dbReference type="SAM" id="Phobius"/>
    </source>
</evidence>
<protein>
    <submittedName>
        <fullName evidence="2">DUF2812 domain-containing protein</fullName>
    </submittedName>
</protein>
<keyword evidence="1" id="KW-0472">Membrane</keyword>
<comment type="caution">
    <text evidence="2">The sequence shown here is derived from an EMBL/GenBank/DDBJ whole genome shotgun (WGS) entry which is preliminary data.</text>
</comment>
<gene>
    <name evidence="2" type="ORF">ACFQ19_11380</name>
</gene>
<keyword evidence="3" id="KW-1185">Reference proteome</keyword>
<accession>A0ABW3NJJ8</accession>
<keyword evidence="1" id="KW-0812">Transmembrane</keyword>
<dbReference type="Pfam" id="PF11193">
    <property type="entry name" value="DUF2812"/>
    <property type="match status" value="1"/>
</dbReference>
<keyword evidence="1" id="KW-1133">Transmembrane helix</keyword>
<evidence type="ECO:0000313" key="3">
    <source>
        <dbReference type="Proteomes" id="UP001597041"/>
    </source>
</evidence>
<feature type="transmembrane region" description="Helical" evidence="1">
    <location>
        <begin position="116"/>
        <end position="134"/>
    </location>
</feature>
<feature type="transmembrane region" description="Helical" evidence="1">
    <location>
        <begin position="140"/>
        <end position="163"/>
    </location>
</feature>
<dbReference type="EMBL" id="JBHTKK010000013">
    <property type="protein sequence ID" value="MFD1066626.1"/>
    <property type="molecule type" value="Genomic_DNA"/>
</dbReference>